<dbReference type="GO" id="GO:0007165">
    <property type="term" value="P:signal transduction"/>
    <property type="evidence" value="ECO:0007669"/>
    <property type="project" value="UniProtKB-KW"/>
</dbReference>
<feature type="region of interest" description="Disordered" evidence="10">
    <location>
        <begin position="102"/>
        <end position="123"/>
    </location>
</feature>
<keyword evidence="2" id="KW-1003">Cell membrane</keyword>
<keyword evidence="8" id="KW-0675">Receptor</keyword>
<dbReference type="EMBL" id="OD007176">
    <property type="protein sequence ID" value="CAD7413743.1"/>
    <property type="molecule type" value="Genomic_DNA"/>
</dbReference>
<organism evidence="11">
    <name type="scientific">Timema poppense</name>
    <name type="common">Walking stick</name>
    <dbReference type="NCBI Taxonomy" id="170557"/>
    <lineage>
        <taxon>Eukaryota</taxon>
        <taxon>Metazoa</taxon>
        <taxon>Ecdysozoa</taxon>
        <taxon>Arthropoda</taxon>
        <taxon>Hexapoda</taxon>
        <taxon>Insecta</taxon>
        <taxon>Pterygota</taxon>
        <taxon>Neoptera</taxon>
        <taxon>Polyneoptera</taxon>
        <taxon>Phasmatodea</taxon>
        <taxon>Timematodea</taxon>
        <taxon>Timematoidea</taxon>
        <taxon>Timematidae</taxon>
        <taxon>Timema</taxon>
    </lineage>
</organism>
<evidence type="ECO:0000256" key="7">
    <source>
        <dbReference type="ARBA" id="ARBA00023136"/>
    </source>
</evidence>
<keyword evidence="6" id="KW-1133">Transmembrane helix</keyword>
<evidence type="ECO:0000313" key="11">
    <source>
        <dbReference type="EMBL" id="CAD7413743.1"/>
    </source>
</evidence>
<protein>
    <submittedName>
        <fullName evidence="11">Uncharacterized protein</fullName>
    </submittedName>
</protein>
<keyword evidence="3" id="KW-0716">Sensory transduction</keyword>
<dbReference type="PANTHER" id="PTHR21137">
    <property type="entry name" value="ODORANT RECEPTOR"/>
    <property type="match status" value="1"/>
</dbReference>
<name>A0A7R9HA63_TIMPO</name>
<keyword evidence="9" id="KW-0807">Transducer</keyword>
<reference evidence="11" key="1">
    <citation type="submission" date="2020-11" db="EMBL/GenBank/DDBJ databases">
        <authorList>
            <person name="Tran Van P."/>
        </authorList>
    </citation>
    <scope>NUCLEOTIDE SEQUENCE</scope>
</reference>
<feature type="compositionally biased region" description="Polar residues" evidence="10">
    <location>
        <begin position="106"/>
        <end position="122"/>
    </location>
</feature>
<dbReference type="GO" id="GO:0005549">
    <property type="term" value="F:odorant binding"/>
    <property type="evidence" value="ECO:0007669"/>
    <property type="project" value="InterPro"/>
</dbReference>
<dbReference type="Pfam" id="PF02949">
    <property type="entry name" value="7tm_6"/>
    <property type="match status" value="1"/>
</dbReference>
<evidence type="ECO:0000256" key="1">
    <source>
        <dbReference type="ARBA" id="ARBA00004651"/>
    </source>
</evidence>
<sequence length="192" mass="21466">MAFIACWLSSELSYQSERVAVSVYESNWLEASLSLKTSLIIIIRRSQKPVTLSMAKCGSVNLKTFVSVGEMRVTEDQTTEGDGRCDLEGIILRDTVRRDVGRSDMHPSQPNLTRSDSTTIHTGDTRHHNIHARLNRGSYLIAGRVIGLPPTSPPKWTTSLGASFCRIADKRLPWTIFLTSKLRPLVLEIILE</sequence>
<keyword evidence="5" id="KW-0552">Olfaction</keyword>
<proteinExistence type="predicted"/>
<evidence type="ECO:0000256" key="9">
    <source>
        <dbReference type="ARBA" id="ARBA00023224"/>
    </source>
</evidence>
<dbReference type="GO" id="GO:0004984">
    <property type="term" value="F:olfactory receptor activity"/>
    <property type="evidence" value="ECO:0007669"/>
    <property type="project" value="InterPro"/>
</dbReference>
<evidence type="ECO:0000256" key="8">
    <source>
        <dbReference type="ARBA" id="ARBA00023170"/>
    </source>
</evidence>
<evidence type="ECO:0000256" key="3">
    <source>
        <dbReference type="ARBA" id="ARBA00022606"/>
    </source>
</evidence>
<comment type="subcellular location">
    <subcellularLocation>
        <location evidence="1">Cell membrane</location>
        <topology evidence="1">Multi-pass membrane protein</topology>
    </subcellularLocation>
</comment>
<dbReference type="InterPro" id="IPR004117">
    <property type="entry name" value="7tm6_olfct_rcpt"/>
</dbReference>
<keyword evidence="7" id="KW-0472">Membrane</keyword>
<evidence type="ECO:0000256" key="10">
    <source>
        <dbReference type="SAM" id="MobiDB-lite"/>
    </source>
</evidence>
<accession>A0A7R9HA63</accession>
<keyword evidence="4" id="KW-0812">Transmembrane</keyword>
<dbReference type="PANTHER" id="PTHR21137:SF35">
    <property type="entry name" value="ODORANT RECEPTOR 19A-RELATED"/>
    <property type="match status" value="1"/>
</dbReference>
<evidence type="ECO:0000256" key="5">
    <source>
        <dbReference type="ARBA" id="ARBA00022725"/>
    </source>
</evidence>
<evidence type="ECO:0000256" key="6">
    <source>
        <dbReference type="ARBA" id="ARBA00022989"/>
    </source>
</evidence>
<evidence type="ECO:0000256" key="2">
    <source>
        <dbReference type="ARBA" id="ARBA00022475"/>
    </source>
</evidence>
<dbReference type="AlphaFoldDB" id="A0A7R9HA63"/>
<gene>
    <name evidence="11" type="ORF">TPSB3V08_LOCUS9219</name>
</gene>
<dbReference type="GO" id="GO:0005886">
    <property type="term" value="C:plasma membrane"/>
    <property type="evidence" value="ECO:0007669"/>
    <property type="project" value="UniProtKB-SubCell"/>
</dbReference>
<evidence type="ECO:0000256" key="4">
    <source>
        <dbReference type="ARBA" id="ARBA00022692"/>
    </source>
</evidence>